<dbReference type="PANTHER" id="PTHR43524">
    <property type="entry name" value="RADICAL SAM SUPERFAMILY PROTEIN"/>
    <property type="match status" value="1"/>
</dbReference>
<evidence type="ECO:0000313" key="3">
    <source>
        <dbReference type="Proteomes" id="UP001440599"/>
    </source>
</evidence>
<protein>
    <submittedName>
        <fullName evidence="2">Radical SAM protein</fullName>
    </submittedName>
</protein>
<dbReference type="Proteomes" id="UP001440599">
    <property type="component" value="Unassembled WGS sequence"/>
</dbReference>
<accession>A0ABV1ERT7</accession>
<dbReference type="RefSeq" id="WP_349141094.1">
    <property type="nucleotide sequence ID" value="NZ_JBBMFT010000011.1"/>
</dbReference>
<reference evidence="2 3" key="1">
    <citation type="submission" date="2024-03" db="EMBL/GenBank/DDBJ databases">
        <title>Human intestinal bacterial collection.</title>
        <authorList>
            <person name="Pauvert C."/>
            <person name="Hitch T.C.A."/>
            <person name="Clavel T."/>
        </authorList>
    </citation>
    <scope>NUCLEOTIDE SEQUENCE [LARGE SCALE GENOMIC DNA]</scope>
    <source>
        <strain evidence="2 3">CLA-AP-H34</strain>
    </source>
</reference>
<dbReference type="EMBL" id="JBBMFT010000011">
    <property type="protein sequence ID" value="MEQ2457301.1"/>
    <property type="molecule type" value="Genomic_DNA"/>
</dbReference>
<comment type="caution">
    <text evidence="2">The sequence shown here is derived from an EMBL/GenBank/DDBJ whole genome shotgun (WGS) entry which is preliminary data.</text>
</comment>
<dbReference type="InterPro" id="IPR058240">
    <property type="entry name" value="rSAM_sf"/>
</dbReference>
<organism evidence="2 3">
    <name type="scientific">Flavonifractor hominis</name>
    <dbReference type="NCBI Taxonomy" id="3133178"/>
    <lineage>
        <taxon>Bacteria</taxon>
        <taxon>Bacillati</taxon>
        <taxon>Bacillota</taxon>
        <taxon>Clostridia</taxon>
        <taxon>Eubacteriales</taxon>
        <taxon>Oscillospiraceae</taxon>
        <taxon>Flavonifractor</taxon>
    </lineage>
</organism>
<dbReference type="SUPFAM" id="SSF102114">
    <property type="entry name" value="Radical SAM enzymes"/>
    <property type="match status" value="1"/>
</dbReference>
<proteinExistence type="predicted"/>
<evidence type="ECO:0000313" key="2">
    <source>
        <dbReference type="EMBL" id="MEQ2457301.1"/>
    </source>
</evidence>
<gene>
    <name evidence="2" type="ORF">WMO45_12295</name>
</gene>
<evidence type="ECO:0000259" key="1">
    <source>
        <dbReference type="Pfam" id="PF04055"/>
    </source>
</evidence>
<keyword evidence="3" id="KW-1185">Reference proteome</keyword>
<dbReference type="PANTHER" id="PTHR43524:SF1">
    <property type="entry name" value="RADICAL SAM SUPERFAMILY PROTEIN"/>
    <property type="match status" value="1"/>
</dbReference>
<dbReference type="SFLD" id="SFLDS00029">
    <property type="entry name" value="Radical_SAM"/>
    <property type="match status" value="1"/>
</dbReference>
<dbReference type="Pfam" id="PF04055">
    <property type="entry name" value="Radical_SAM"/>
    <property type="match status" value="1"/>
</dbReference>
<name>A0ABV1ERT7_9FIRM</name>
<sequence>MSLPARLRAFGVARALDYLERDPDANLPKLMDWVDKYAGGRLAPPYGDLFHQIMTDPDNNWHRLIKSLYTDIDNRVLKKLFENFIIHGRLLEWPERNAAGELDQDRAPWAVIIDPSFPCAMDCAGCGASIYGVRPSMEFDRLDEEIEMRKAGGCHLFIFSGGNPLARQEEIIALCNKHTDCVFAAFTPPASITPALCEDLLRVGNLFPAIQVDVDPEDAMRAAGLLRRDRLPFGVACRCTAENAERVATEAYYDRVITTGAKFCWFFSCPAYGTAPPASAEQLTDIHRRVRAFRRTKPLLTLDFWDGPSPSAAAPKGGNI</sequence>
<feature type="domain" description="Radical SAM core" evidence="1">
    <location>
        <begin position="119"/>
        <end position="214"/>
    </location>
</feature>
<dbReference type="InterPro" id="IPR007197">
    <property type="entry name" value="rSAM"/>
</dbReference>